<protein>
    <submittedName>
        <fullName evidence="1">Uncharacterized protein</fullName>
    </submittedName>
</protein>
<dbReference type="InParanoid" id="E9G6R1"/>
<reference evidence="1 2" key="1">
    <citation type="journal article" date="2011" name="Science">
        <title>The ecoresponsive genome of Daphnia pulex.</title>
        <authorList>
            <person name="Colbourne J.K."/>
            <person name="Pfrender M.E."/>
            <person name="Gilbert D."/>
            <person name="Thomas W.K."/>
            <person name="Tucker A."/>
            <person name="Oakley T.H."/>
            <person name="Tokishita S."/>
            <person name="Aerts A."/>
            <person name="Arnold G.J."/>
            <person name="Basu M.K."/>
            <person name="Bauer D.J."/>
            <person name="Caceres C.E."/>
            <person name="Carmel L."/>
            <person name="Casola C."/>
            <person name="Choi J.H."/>
            <person name="Detter J.C."/>
            <person name="Dong Q."/>
            <person name="Dusheyko S."/>
            <person name="Eads B.D."/>
            <person name="Frohlich T."/>
            <person name="Geiler-Samerotte K.A."/>
            <person name="Gerlach D."/>
            <person name="Hatcher P."/>
            <person name="Jogdeo S."/>
            <person name="Krijgsveld J."/>
            <person name="Kriventseva E.V."/>
            <person name="Kultz D."/>
            <person name="Laforsch C."/>
            <person name="Lindquist E."/>
            <person name="Lopez J."/>
            <person name="Manak J.R."/>
            <person name="Muller J."/>
            <person name="Pangilinan J."/>
            <person name="Patwardhan R.P."/>
            <person name="Pitluck S."/>
            <person name="Pritham E.J."/>
            <person name="Rechtsteiner A."/>
            <person name="Rho M."/>
            <person name="Rogozin I.B."/>
            <person name="Sakarya O."/>
            <person name="Salamov A."/>
            <person name="Schaack S."/>
            <person name="Shapiro H."/>
            <person name="Shiga Y."/>
            <person name="Skalitzky C."/>
            <person name="Smith Z."/>
            <person name="Souvorov A."/>
            <person name="Sung W."/>
            <person name="Tang Z."/>
            <person name="Tsuchiya D."/>
            <person name="Tu H."/>
            <person name="Vos H."/>
            <person name="Wang M."/>
            <person name="Wolf Y.I."/>
            <person name="Yamagata H."/>
            <person name="Yamada T."/>
            <person name="Ye Y."/>
            <person name="Shaw J.R."/>
            <person name="Andrews J."/>
            <person name="Crease T.J."/>
            <person name="Tang H."/>
            <person name="Lucas S.M."/>
            <person name="Robertson H.M."/>
            <person name="Bork P."/>
            <person name="Koonin E.V."/>
            <person name="Zdobnov E.M."/>
            <person name="Grigoriev I.V."/>
            <person name="Lynch M."/>
            <person name="Boore J.L."/>
        </authorList>
    </citation>
    <scope>NUCLEOTIDE SEQUENCE [LARGE SCALE GENOMIC DNA]</scope>
</reference>
<evidence type="ECO:0000313" key="2">
    <source>
        <dbReference type="Proteomes" id="UP000000305"/>
    </source>
</evidence>
<evidence type="ECO:0000313" key="1">
    <source>
        <dbReference type="EMBL" id="EFX84788.1"/>
    </source>
</evidence>
<organism evidence="1 2">
    <name type="scientific">Daphnia pulex</name>
    <name type="common">Water flea</name>
    <dbReference type="NCBI Taxonomy" id="6669"/>
    <lineage>
        <taxon>Eukaryota</taxon>
        <taxon>Metazoa</taxon>
        <taxon>Ecdysozoa</taxon>
        <taxon>Arthropoda</taxon>
        <taxon>Crustacea</taxon>
        <taxon>Branchiopoda</taxon>
        <taxon>Diplostraca</taxon>
        <taxon>Cladocera</taxon>
        <taxon>Anomopoda</taxon>
        <taxon>Daphniidae</taxon>
        <taxon>Daphnia</taxon>
    </lineage>
</organism>
<dbReference type="EMBL" id="GL732533">
    <property type="protein sequence ID" value="EFX84788.1"/>
    <property type="molecule type" value="Genomic_DNA"/>
</dbReference>
<dbReference type="Proteomes" id="UP000000305">
    <property type="component" value="Unassembled WGS sequence"/>
</dbReference>
<name>E9G6R1_DAPPU</name>
<proteinExistence type="predicted"/>
<sequence length="173" mass="18805">MLRKIWNSPTPVCQIDVKNETNDASSFFGTLSDCHDEESTYLLDIAVMVVHCGVRLFSAERTLNVKNHNRILNIAVQVSGVNRNAYYTTVETKASDVQASDIQATGLNGRHSDQCQGTFRPMLMTQATGLNVAGLNVTGLNVRDPTKLSASLVAGGANARLHLLSHNFFDTPA</sequence>
<dbReference type="AlphaFoldDB" id="E9G6R1"/>
<keyword evidence="2" id="KW-1185">Reference proteome</keyword>
<accession>E9G6R1</accession>
<dbReference type="HOGENOM" id="CLU_1549178_0_0_1"/>
<dbReference type="KEGG" id="dpx:DAPPUDRAFT_222703"/>
<gene>
    <name evidence="1" type="ORF">DAPPUDRAFT_222703</name>
</gene>